<evidence type="ECO:0000256" key="1">
    <source>
        <dbReference type="SAM" id="SignalP"/>
    </source>
</evidence>
<keyword evidence="3" id="KW-1185">Reference proteome</keyword>
<name>I0HN32_RUBGI</name>
<dbReference type="Gene3D" id="3.20.20.80">
    <property type="entry name" value="Glycosidases"/>
    <property type="match status" value="1"/>
</dbReference>
<dbReference type="InterPro" id="IPR017853">
    <property type="entry name" value="GH"/>
</dbReference>
<dbReference type="InterPro" id="IPR051923">
    <property type="entry name" value="Glycosyl_Hydrolase_39"/>
</dbReference>
<dbReference type="PANTHER" id="PTHR12631:SF10">
    <property type="entry name" value="BETA-XYLOSIDASE-LIKE PROTEIN-RELATED"/>
    <property type="match status" value="1"/>
</dbReference>
<dbReference type="SUPFAM" id="SSF51445">
    <property type="entry name" value="(Trans)glycosidases"/>
    <property type="match status" value="1"/>
</dbReference>
<organism evidence="2 3">
    <name type="scientific">Rubrivivax gelatinosus (strain NBRC 100245 / IL144)</name>
    <dbReference type="NCBI Taxonomy" id="983917"/>
    <lineage>
        <taxon>Bacteria</taxon>
        <taxon>Pseudomonadati</taxon>
        <taxon>Pseudomonadota</taxon>
        <taxon>Betaproteobacteria</taxon>
        <taxon>Burkholderiales</taxon>
        <taxon>Sphaerotilaceae</taxon>
        <taxon>Rubrivivax</taxon>
    </lineage>
</organism>
<dbReference type="PATRIC" id="fig|983917.3.peg.1053"/>
<dbReference type="RefSeq" id="WP_014427290.1">
    <property type="nucleotide sequence ID" value="NC_017075.1"/>
</dbReference>
<dbReference type="eggNOG" id="COG3664">
    <property type="taxonomic scope" value="Bacteria"/>
</dbReference>
<dbReference type="EMBL" id="AP012320">
    <property type="protein sequence ID" value="BAL94419.1"/>
    <property type="molecule type" value="Genomic_DNA"/>
</dbReference>
<feature type="signal peptide" evidence="1">
    <location>
        <begin position="1"/>
        <end position="30"/>
    </location>
</feature>
<proteinExistence type="predicted"/>
<dbReference type="GO" id="GO:0004553">
    <property type="term" value="F:hydrolase activity, hydrolyzing O-glycosyl compounds"/>
    <property type="evidence" value="ECO:0007669"/>
    <property type="project" value="TreeGrafter"/>
</dbReference>
<dbReference type="KEGG" id="rge:RGE_10780"/>
<feature type="chain" id="PRO_5003628011" evidence="1">
    <location>
        <begin position="31"/>
        <end position="576"/>
    </location>
</feature>
<keyword evidence="2" id="KW-0378">Hydrolase</keyword>
<dbReference type="Proteomes" id="UP000007883">
    <property type="component" value="Chromosome"/>
</dbReference>
<dbReference type="PANTHER" id="PTHR12631">
    <property type="entry name" value="ALPHA-L-IDURONIDASE"/>
    <property type="match status" value="1"/>
</dbReference>
<reference evidence="2 3" key="1">
    <citation type="journal article" date="2012" name="J. Bacteriol.">
        <title>Complete genome sequence of phototrophic betaproteobacterium Rubrivivax gelatinosus IL144.</title>
        <authorList>
            <person name="Nagashima S."/>
            <person name="Kamimura A."/>
            <person name="Shimizu T."/>
            <person name="Nakamura-isaki S."/>
            <person name="Aono E."/>
            <person name="Sakamoto K."/>
            <person name="Ichikawa N."/>
            <person name="Nakazawa H."/>
            <person name="Sekine M."/>
            <person name="Yamazaki S."/>
            <person name="Fujita N."/>
            <person name="Shimada K."/>
            <person name="Hanada S."/>
            <person name="Nagashima K.V.P."/>
        </authorList>
    </citation>
    <scope>NUCLEOTIDE SEQUENCE [LARGE SCALE GENOMIC DNA]</scope>
    <source>
        <strain evidence="3">NBRC 100245 / IL144</strain>
    </source>
</reference>
<dbReference type="STRING" id="983917.RGE_10780"/>
<dbReference type="HOGENOM" id="CLU_473181_0_0_4"/>
<gene>
    <name evidence="2" type="ordered locus">RGE_10780</name>
</gene>
<keyword evidence="1" id="KW-0732">Signal</keyword>
<dbReference type="AlphaFoldDB" id="I0HN32"/>
<sequence>MRRRQASALRACGLLLAAVLAAVSAGGAAAQERRSGWQLNRFGDAAEARLRTAPARPAEVLLVGRDGDAQGARAHVVYPLNLVADHRYRVRVRLSGEPGSRIQLMVRRSAAPYDAVVQEDLELDEAGRSAELEWVAYDEPGAFDLRIVPRSPRVQLQVGTPEIEDLGRVSLGSAGTPPPFDARLLGVHLNKFAQYRTVPALGTGLVRIWDMRTNWHHLAPTPEAWTARSADAWKQLDDLVGVVQRRAPGATLLMTLGQPPAWASASPQATCAYGTGTCGAPASLDAWRDYVQTLAQRYKGRIRWWELWNEPDYARFYVPTLSLVELARVASQVLKSVDPENRLVSPGFTGNGYAALDRFLAQGGGRYVDAIGFHWYVRAAPESLVPRVRNLRALMQRRGAGQLPLWNTEGAPWCNPGRESPCAFEGLAGDELDALPMRYVLTMWLEGVAASAYYTVEGSGRRAVPLFDPDRKLVTRAGEAFASLGDWLRDARVESVQPWGEAGIAVRLRRGGDASVLVWSQRRDEALRVPADWGMARAQTPWGDTLAWRPGEPLVVGRVPLRLQAAGGRAAAQASR</sequence>
<accession>I0HN32</accession>
<evidence type="ECO:0000313" key="3">
    <source>
        <dbReference type="Proteomes" id="UP000007883"/>
    </source>
</evidence>
<evidence type="ECO:0000313" key="2">
    <source>
        <dbReference type="EMBL" id="BAL94419.1"/>
    </source>
</evidence>
<protein>
    <submittedName>
        <fullName evidence="2">Putative glycosyl hydrolase</fullName>
    </submittedName>
</protein>